<dbReference type="OrthoDB" id="3922633at2759"/>
<reference evidence="2" key="1">
    <citation type="journal article" date="2020" name="Stud. Mycol.">
        <title>101 Dothideomycetes genomes: a test case for predicting lifestyles and emergence of pathogens.</title>
        <authorList>
            <person name="Haridas S."/>
            <person name="Albert R."/>
            <person name="Binder M."/>
            <person name="Bloem J."/>
            <person name="Labutti K."/>
            <person name="Salamov A."/>
            <person name="Andreopoulos B."/>
            <person name="Baker S."/>
            <person name="Barry K."/>
            <person name="Bills G."/>
            <person name="Bluhm B."/>
            <person name="Cannon C."/>
            <person name="Castanera R."/>
            <person name="Culley D."/>
            <person name="Daum C."/>
            <person name="Ezra D."/>
            <person name="Gonzalez J."/>
            <person name="Henrissat B."/>
            <person name="Kuo A."/>
            <person name="Liang C."/>
            <person name="Lipzen A."/>
            <person name="Lutzoni F."/>
            <person name="Magnuson J."/>
            <person name="Mondo S."/>
            <person name="Nolan M."/>
            <person name="Ohm R."/>
            <person name="Pangilinan J."/>
            <person name="Park H.-J."/>
            <person name="Ramirez L."/>
            <person name="Alfaro M."/>
            <person name="Sun H."/>
            <person name="Tritt A."/>
            <person name="Yoshinaga Y."/>
            <person name="Zwiers L.-H."/>
            <person name="Turgeon B."/>
            <person name="Goodwin S."/>
            <person name="Spatafora J."/>
            <person name="Crous P."/>
            <person name="Grigoriev I."/>
        </authorList>
    </citation>
    <scope>NUCLEOTIDE SEQUENCE</scope>
    <source>
        <strain evidence="2">CBS 175.79</strain>
    </source>
</reference>
<dbReference type="GeneID" id="54285090"/>
<sequence length="325" mass="36105">MAPVEAGSEVNEDAILSTDPKAASPSRPRKRARTLNHNDLRPSIETKLSSRRSLQSLRRTATEGSTEVRPWNKEDNYTWAKTGLDVHLGLRSPKSVCRSPQGGAGGLCNSLPTSCCEGDSTPSHFESDSPTTSTDLTLLNPIPHPQSLFPHPQSRLSRQNSQTKGVDSRLPTEGKTARTRTRSKSLYTQSHKVGERYPTTSCSPPPEYNIDQVGANHSQITVGKADEQILLDNKGIGKLILRSKSTRNTSPITISENGNMSQQISTAREYRRQTYSGAQGMPSFAYRRKRIVEKIKKHWRKGIKRITRRSSTHQVLHDPIGTSRM</sequence>
<dbReference type="RefSeq" id="XP_033386648.1">
    <property type="nucleotide sequence ID" value="XM_033527693.1"/>
</dbReference>
<feature type="compositionally biased region" description="Basic and acidic residues" evidence="1">
    <location>
        <begin position="166"/>
        <end position="176"/>
    </location>
</feature>
<feature type="compositionally biased region" description="Low complexity" evidence="1">
    <location>
        <begin position="128"/>
        <end position="139"/>
    </location>
</feature>
<feature type="region of interest" description="Disordered" evidence="1">
    <location>
        <begin position="1"/>
        <end position="69"/>
    </location>
</feature>
<feature type="compositionally biased region" description="Polar residues" evidence="1">
    <location>
        <begin position="154"/>
        <end position="165"/>
    </location>
</feature>
<evidence type="ECO:0000256" key="1">
    <source>
        <dbReference type="SAM" id="MobiDB-lite"/>
    </source>
</evidence>
<proteinExistence type="predicted"/>
<dbReference type="Proteomes" id="UP000799778">
    <property type="component" value="Unassembled WGS sequence"/>
</dbReference>
<feature type="region of interest" description="Disordered" evidence="1">
    <location>
        <begin position="118"/>
        <end position="205"/>
    </location>
</feature>
<evidence type="ECO:0000313" key="2">
    <source>
        <dbReference type="EMBL" id="KAF2018309.1"/>
    </source>
</evidence>
<dbReference type="AlphaFoldDB" id="A0A6A5XZB2"/>
<dbReference type="EMBL" id="ML978068">
    <property type="protein sequence ID" value="KAF2018309.1"/>
    <property type="molecule type" value="Genomic_DNA"/>
</dbReference>
<accession>A0A6A5XZB2</accession>
<name>A0A6A5XZB2_9PLEO</name>
<evidence type="ECO:0000313" key="3">
    <source>
        <dbReference type="Proteomes" id="UP000799778"/>
    </source>
</evidence>
<gene>
    <name evidence="2" type="ORF">BU24DRAFT_421288</name>
</gene>
<organism evidence="2 3">
    <name type="scientific">Aaosphaeria arxii CBS 175.79</name>
    <dbReference type="NCBI Taxonomy" id="1450172"/>
    <lineage>
        <taxon>Eukaryota</taxon>
        <taxon>Fungi</taxon>
        <taxon>Dikarya</taxon>
        <taxon>Ascomycota</taxon>
        <taxon>Pezizomycotina</taxon>
        <taxon>Dothideomycetes</taxon>
        <taxon>Pleosporomycetidae</taxon>
        <taxon>Pleosporales</taxon>
        <taxon>Pleosporales incertae sedis</taxon>
        <taxon>Aaosphaeria</taxon>
    </lineage>
</organism>
<protein>
    <submittedName>
        <fullName evidence="2">Uncharacterized protein</fullName>
    </submittedName>
</protein>
<keyword evidence="3" id="KW-1185">Reference proteome</keyword>